<dbReference type="AlphaFoldDB" id="A0A840EH15"/>
<keyword evidence="2" id="KW-1185">Reference proteome</keyword>
<comment type="caution">
    <text evidence="1">The sequence shown here is derived from an EMBL/GenBank/DDBJ whole genome shotgun (WGS) entry which is preliminary data.</text>
</comment>
<dbReference type="Proteomes" id="UP000576209">
    <property type="component" value="Unassembled WGS sequence"/>
</dbReference>
<sequence length="423" mass="49405">MKKTDRKSTYTYFFEIIVSAKKDDLYLDSATNLANLLLSNSKLWPKGKLSKNGKVITNNVLYCEIDVIKPSSDNTDETLRFYLSSTSTEFKFIEPYRLKLLEFLNSHQFGNQIFVVQDDVSADIANQLYPKINRLESMLRGYIIKFFMLNFGVNWWNLIADDSMQRKATLRKNNEKDFSKFIDNKIYLIDFAELGKIVYTLSAGSVSKSDIVQTIMQLDETDSGAILNLKESIKSNYDKYFKVDFKDRKFQAKWEELEKLRHKVAHNNLFTQFDLHRCEELYNDLSKIIMDAINKIDKVSFTDQEKDEIIENSIININEYLGSYLKQWQELTDILYTYDRKNLKKEHRGYLSIKSLTDRMLKESLISEDTARAIDGLRQFRNSIVHSPSDADVSEHIQEMKKDLSIVINTIQKAVAKSKEENE</sequence>
<organism evidence="1 2">
    <name type="scientific">Neolewinella aquimaris</name>
    <dbReference type="NCBI Taxonomy" id="1835722"/>
    <lineage>
        <taxon>Bacteria</taxon>
        <taxon>Pseudomonadati</taxon>
        <taxon>Bacteroidota</taxon>
        <taxon>Saprospiria</taxon>
        <taxon>Saprospirales</taxon>
        <taxon>Lewinellaceae</taxon>
        <taxon>Neolewinella</taxon>
    </lineage>
</organism>
<protein>
    <submittedName>
        <fullName evidence="1">Uncharacterized protein YutE (UPF0331/DUF86 family)</fullName>
    </submittedName>
</protein>
<evidence type="ECO:0000313" key="1">
    <source>
        <dbReference type="EMBL" id="MBB4081099.1"/>
    </source>
</evidence>
<name>A0A840EH15_9BACT</name>
<accession>A0A840EH15</accession>
<evidence type="ECO:0000313" key="2">
    <source>
        <dbReference type="Proteomes" id="UP000576209"/>
    </source>
</evidence>
<dbReference type="RefSeq" id="WP_183497326.1">
    <property type="nucleotide sequence ID" value="NZ_JACIFF010000013.1"/>
</dbReference>
<gene>
    <name evidence="1" type="ORF">GGR28_003746</name>
</gene>
<reference evidence="1 2" key="1">
    <citation type="submission" date="2020-08" db="EMBL/GenBank/DDBJ databases">
        <title>Genomic Encyclopedia of Type Strains, Phase IV (KMG-IV): sequencing the most valuable type-strain genomes for metagenomic binning, comparative biology and taxonomic classification.</title>
        <authorList>
            <person name="Goeker M."/>
        </authorList>
    </citation>
    <scope>NUCLEOTIDE SEQUENCE [LARGE SCALE GENOMIC DNA]</scope>
    <source>
        <strain evidence="1 2">DSM 105137</strain>
    </source>
</reference>
<proteinExistence type="predicted"/>
<dbReference type="EMBL" id="JACIFF010000013">
    <property type="protein sequence ID" value="MBB4081099.1"/>
    <property type="molecule type" value="Genomic_DNA"/>
</dbReference>